<feature type="non-terminal residue" evidence="2">
    <location>
        <position position="1"/>
    </location>
</feature>
<dbReference type="Proteomes" id="UP000478052">
    <property type="component" value="Unassembled WGS sequence"/>
</dbReference>
<evidence type="ECO:0000259" key="1">
    <source>
        <dbReference type="Pfam" id="PF05699"/>
    </source>
</evidence>
<dbReference type="PANTHER" id="PTHR45749:SF35">
    <property type="entry name" value="AC-LIKE TRANSPOSASE-RELATED"/>
    <property type="match status" value="1"/>
</dbReference>
<dbReference type="Pfam" id="PF05699">
    <property type="entry name" value="Dimer_Tnp_hAT"/>
    <property type="match status" value="1"/>
</dbReference>
<dbReference type="InterPro" id="IPR012337">
    <property type="entry name" value="RNaseH-like_sf"/>
</dbReference>
<proteinExistence type="predicted"/>
<dbReference type="EMBL" id="VUJU01000874">
    <property type="protein sequence ID" value="KAF0767897.1"/>
    <property type="molecule type" value="Genomic_DNA"/>
</dbReference>
<dbReference type="InterPro" id="IPR008906">
    <property type="entry name" value="HATC_C_dom"/>
</dbReference>
<evidence type="ECO:0000313" key="3">
    <source>
        <dbReference type="Proteomes" id="UP000478052"/>
    </source>
</evidence>
<accession>A0A6G0ZBA9</accession>
<comment type="caution">
    <text evidence="2">The sequence shown here is derived from an EMBL/GenBank/DDBJ whole genome shotgun (WGS) entry which is preliminary data.</text>
</comment>
<organism evidence="2 3">
    <name type="scientific">Aphis craccivora</name>
    <name type="common">Cowpea aphid</name>
    <dbReference type="NCBI Taxonomy" id="307492"/>
    <lineage>
        <taxon>Eukaryota</taxon>
        <taxon>Metazoa</taxon>
        <taxon>Ecdysozoa</taxon>
        <taxon>Arthropoda</taxon>
        <taxon>Hexapoda</taxon>
        <taxon>Insecta</taxon>
        <taxon>Pterygota</taxon>
        <taxon>Neoptera</taxon>
        <taxon>Paraneoptera</taxon>
        <taxon>Hemiptera</taxon>
        <taxon>Sternorrhyncha</taxon>
        <taxon>Aphidomorpha</taxon>
        <taxon>Aphidoidea</taxon>
        <taxon>Aphididae</taxon>
        <taxon>Aphidini</taxon>
        <taxon>Aphis</taxon>
        <taxon>Aphis</taxon>
    </lineage>
</organism>
<keyword evidence="3" id="KW-1185">Reference proteome</keyword>
<sequence>IEQHLEEIYPNITIALKIFLTLPVSVASVESCFSKLKLIKNYLRNTMKQQR</sequence>
<name>A0A6G0ZBA9_APHCR</name>
<feature type="domain" description="HAT C-terminal dimerisation" evidence="1">
    <location>
        <begin position="6"/>
        <end position="51"/>
    </location>
</feature>
<evidence type="ECO:0000313" key="2">
    <source>
        <dbReference type="EMBL" id="KAF0767897.1"/>
    </source>
</evidence>
<gene>
    <name evidence="2" type="ORF">FWK35_00012804</name>
</gene>
<dbReference type="AlphaFoldDB" id="A0A6G0ZBA9"/>
<reference evidence="2 3" key="1">
    <citation type="submission" date="2019-08" db="EMBL/GenBank/DDBJ databases">
        <title>Whole genome of Aphis craccivora.</title>
        <authorList>
            <person name="Voronova N.V."/>
            <person name="Shulinski R.S."/>
            <person name="Bandarenka Y.V."/>
            <person name="Zhorov D.G."/>
            <person name="Warner D."/>
        </authorList>
    </citation>
    <scope>NUCLEOTIDE SEQUENCE [LARGE SCALE GENOMIC DNA]</scope>
    <source>
        <strain evidence="2">180601</strain>
        <tissue evidence="2">Whole Body</tissue>
    </source>
</reference>
<dbReference type="PANTHER" id="PTHR45749">
    <property type="match status" value="1"/>
</dbReference>
<dbReference type="GO" id="GO:0046983">
    <property type="term" value="F:protein dimerization activity"/>
    <property type="evidence" value="ECO:0007669"/>
    <property type="project" value="InterPro"/>
</dbReference>
<protein>
    <submittedName>
        <fullName evidence="2">Zinc finger MYM-type protein 1-like</fullName>
    </submittedName>
</protein>
<dbReference type="OrthoDB" id="6622198at2759"/>
<dbReference type="SUPFAM" id="SSF53098">
    <property type="entry name" value="Ribonuclease H-like"/>
    <property type="match status" value="1"/>
</dbReference>